<dbReference type="OrthoDB" id="5328435at2759"/>
<sequence length="405" mass="46666">MSLSPPSNPVAASKPRQLRAVSFSFPPNSSNDILSCPLLPAHFIPAQDSTVELLVPNNFSDIWDILSGGCLTWDPTTATVRLPVEVDKVCLALLRSNRTLSKRSDVDEWARESLVDRLKKIRDHCEDIISGKTPRSCADEYIMSLVRFDDSLMREFWVAGIIGTSAQSEAARASVDELVYAIHSDEPNRSVFHEAAKDVGKNLIELLSLVRTAWTQTLECNEQYLEWEMQYEPFTSEEKDDIEYALDCVQKITKMPVLNPQPREELLYILRSIRKTFRRPNNVEAKFQKLGINTTAKGDEDHSESPPYDAIEIEKKRFLVQHVDLVERHIRICWREIFIAIEHCLETQLACFLWIDHMMAEYCKTADKIKKTRNRAKNRLHIEMHQKRMGKNLSKWDSKAYNPEC</sequence>
<dbReference type="HOGENOM" id="CLU_634538_0_0_1"/>
<dbReference type="Proteomes" id="UP000015100">
    <property type="component" value="Unassembled WGS sequence"/>
</dbReference>
<keyword evidence="2" id="KW-1185">Reference proteome</keyword>
<reference evidence="2" key="2">
    <citation type="submission" date="2013-04" db="EMBL/GenBank/DDBJ databases">
        <title>Genomic mechanisms accounting for the adaptation to parasitism in nematode-trapping fungi.</title>
        <authorList>
            <person name="Ahren D.G."/>
        </authorList>
    </citation>
    <scope>NUCLEOTIDE SEQUENCE [LARGE SCALE GENOMIC DNA]</scope>
    <source>
        <strain evidence="2">CBS 200.50</strain>
    </source>
</reference>
<dbReference type="EMBL" id="AQGS01000906">
    <property type="protein sequence ID" value="EPS36451.1"/>
    <property type="molecule type" value="Genomic_DNA"/>
</dbReference>
<accession>S8A5Q4</accession>
<organism evidence="1 2">
    <name type="scientific">Dactylellina haptotyla (strain CBS 200.50)</name>
    <name type="common">Nematode-trapping fungus</name>
    <name type="synonym">Monacrosporium haptotylum</name>
    <dbReference type="NCBI Taxonomy" id="1284197"/>
    <lineage>
        <taxon>Eukaryota</taxon>
        <taxon>Fungi</taxon>
        <taxon>Dikarya</taxon>
        <taxon>Ascomycota</taxon>
        <taxon>Pezizomycotina</taxon>
        <taxon>Orbiliomycetes</taxon>
        <taxon>Orbiliales</taxon>
        <taxon>Orbiliaceae</taxon>
        <taxon>Dactylellina</taxon>
    </lineage>
</organism>
<dbReference type="AlphaFoldDB" id="S8A5Q4"/>
<evidence type="ECO:0000313" key="1">
    <source>
        <dbReference type="EMBL" id="EPS36451.1"/>
    </source>
</evidence>
<reference evidence="1 2" key="1">
    <citation type="journal article" date="2013" name="PLoS Genet.">
        <title>Genomic mechanisms accounting for the adaptation to parasitism in nematode-trapping fungi.</title>
        <authorList>
            <person name="Meerupati T."/>
            <person name="Andersson K.M."/>
            <person name="Friman E."/>
            <person name="Kumar D."/>
            <person name="Tunlid A."/>
            <person name="Ahren D."/>
        </authorList>
    </citation>
    <scope>NUCLEOTIDE SEQUENCE [LARGE SCALE GENOMIC DNA]</scope>
    <source>
        <strain evidence="1 2">CBS 200.50</strain>
    </source>
</reference>
<evidence type="ECO:0000313" key="2">
    <source>
        <dbReference type="Proteomes" id="UP000015100"/>
    </source>
</evidence>
<name>S8A5Q4_DACHA</name>
<proteinExistence type="predicted"/>
<comment type="caution">
    <text evidence="1">The sequence shown here is derived from an EMBL/GenBank/DDBJ whole genome shotgun (WGS) entry which is preliminary data.</text>
</comment>
<gene>
    <name evidence="1" type="ORF">H072_10019</name>
</gene>
<dbReference type="OMA" id="IRICWRE"/>
<protein>
    <submittedName>
        <fullName evidence="1">Uncharacterized protein</fullName>
    </submittedName>
</protein>